<keyword evidence="2" id="KW-1185">Reference proteome</keyword>
<dbReference type="Proteomes" id="UP000814128">
    <property type="component" value="Unassembled WGS sequence"/>
</dbReference>
<proteinExistence type="predicted"/>
<evidence type="ECO:0000313" key="1">
    <source>
        <dbReference type="EMBL" id="KAI0026876.1"/>
    </source>
</evidence>
<evidence type="ECO:0000313" key="2">
    <source>
        <dbReference type="Proteomes" id="UP000814128"/>
    </source>
</evidence>
<name>A0ACB8Q549_9AGAM</name>
<gene>
    <name evidence="1" type="ORF">K488DRAFT_91738</name>
</gene>
<organism evidence="1 2">
    <name type="scientific">Vararia minispora EC-137</name>
    <dbReference type="NCBI Taxonomy" id="1314806"/>
    <lineage>
        <taxon>Eukaryota</taxon>
        <taxon>Fungi</taxon>
        <taxon>Dikarya</taxon>
        <taxon>Basidiomycota</taxon>
        <taxon>Agaricomycotina</taxon>
        <taxon>Agaricomycetes</taxon>
        <taxon>Russulales</taxon>
        <taxon>Lachnocladiaceae</taxon>
        <taxon>Vararia</taxon>
    </lineage>
</organism>
<dbReference type="EMBL" id="MU274134">
    <property type="protein sequence ID" value="KAI0026876.1"/>
    <property type="molecule type" value="Genomic_DNA"/>
</dbReference>
<reference evidence="1" key="2">
    <citation type="journal article" date="2022" name="New Phytol.">
        <title>Evolutionary transition to the ectomycorrhizal habit in the genomes of a hyperdiverse lineage of mushroom-forming fungi.</title>
        <authorList>
            <person name="Looney B."/>
            <person name="Miyauchi S."/>
            <person name="Morin E."/>
            <person name="Drula E."/>
            <person name="Courty P.E."/>
            <person name="Kohler A."/>
            <person name="Kuo A."/>
            <person name="LaButti K."/>
            <person name="Pangilinan J."/>
            <person name="Lipzen A."/>
            <person name="Riley R."/>
            <person name="Andreopoulos W."/>
            <person name="He G."/>
            <person name="Johnson J."/>
            <person name="Nolan M."/>
            <person name="Tritt A."/>
            <person name="Barry K.W."/>
            <person name="Grigoriev I.V."/>
            <person name="Nagy L.G."/>
            <person name="Hibbett D."/>
            <person name="Henrissat B."/>
            <person name="Matheny P.B."/>
            <person name="Labbe J."/>
            <person name="Martin F.M."/>
        </authorList>
    </citation>
    <scope>NUCLEOTIDE SEQUENCE</scope>
    <source>
        <strain evidence="1">EC-137</strain>
    </source>
</reference>
<protein>
    <submittedName>
        <fullName evidence="1">Uncharacterized protein</fullName>
    </submittedName>
</protein>
<accession>A0ACB8Q549</accession>
<sequence>MLAQPLNNPLLRIAGMLESLSPVFKLPVEVFDDILLLLARAAFVAGESSWCWLAVTHTCRAWRLRALSFPLLWTYLDFTFGGEAWTEECLRRACAAPITVAQPALQRYADLFKHVLASRSPNIASLHVYRANECVGALNVFLKQPAPALRCLHLATSDKALWNFTMYLPRELFAGAALHLHSLELHGYMFQWQTLTTFAGLERLVLSVPSPRHCASHTLIRPQETVDMQPAEWPDVLPALRNLTELRELHLSYCWPGLQMKAPESADAERAASDSIFLPHLQSLTIAGYSVQCAWFLRHVRHPPHTHLGITCLSSPQVARADMSTVTPFLSTRFALGGVKATLSDYAGYRVIGDGTELVLLWDRTFTFGMSRAEACVVHDYALRELGLGPQVKVDFEMEWEEDWGGAPSVMMSGFIF</sequence>
<reference evidence="1" key="1">
    <citation type="submission" date="2021-02" db="EMBL/GenBank/DDBJ databases">
        <authorList>
            <consortium name="DOE Joint Genome Institute"/>
            <person name="Ahrendt S."/>
            <person name="Looney B.P."/>
            <person name="Miyauchi S."/>
            <person name="Morin E."/>
            <person name="Drula E."/>
            <person name="Courty P.E."/>
            <person name="Chicoki N."/>
            <person name="Fauchery L."/>
            <person name="Kohler A."/>
            <person name="Kuo A."/>
            <person name="Labutti K."/>
            <person name="Pangilinan J."/>
            <person name="Lipzen A."/>
            <person name="Riley R."/>
            <person name="Andreopoulos W."/>
            <person name="He G."/>
            <person name="Johnson J."/>
            <person name="Barry K.W."/>
            <person name="Grigoriev I.V."/>
            <person name="Nagy L."/>
            <person name="Hibbett D."/>
            <person name="Henrissat B."/>
            <person name="Matheny P.B."/>
            <person name="Labbe J."/>
            <person name="Martin F."/>
        </authorList>
    </citation>
    <scope>NUCLEOTIDE SEQUENCE</scope>
    <source>
        <strain evidence="1">EC-137</strain>
    </source>
</reference>
<comment type="caution">
    <text evidence="1">The sequence shown here is derived from an EMBL/GenBank/DDBJ whole genome shotgun (WGS) entry which is preliminary data.</text>
</comment>